<sequence length="126" mass="14081">MATTRCWSELGRFPTPWENWRLREAGFLEVGQSVFCTAVGTAESILYLIGRSSVLDDRYGGVTAVAIMANLGIYRFQLMGSKVHGANGIFIKLAVPNDIQRTRCGIVIKVEYSQISSRPFYQINKT</sequence>
<dbReference type="Proteomes" id="UP001152798">
    <property type="component" value="Chromosome 1"/>
</dbReference>
<name>A0A9P0E4H5_NEZVI</name>
<protein>
    <submittedName>
        <fullName evidence="1">Uncharacterized protein</fullName>
    </submittedName>
</protein>
<gene>
    <name evidence="1" type="ORF">NEZAVI_LOCUS1867</name>
</gene>
<reference evidence="1" key="1">
    <citation type="submission" date="2022-01" db="EMBL/GenBank/DDBJ databases">
        <authorList>
            <person name="King R."/>
        </authorList>
    </citation>
    <scope>NUCLEOTIDE SEQUENCE</scope>
</reference>
<evidence type="ECO:0000313" key="1">
    <source>
        <dbReference type="EMBL" id="CAH1390710.1"/>
    </source>
</evidence>
<dbReference type="EMBL" id="OV725077">
    <property type="protein sequence ID" value="CAH1390710.1"/>
    <property type="molecule type" value="Genomic_DNA"/>
</dbReference>
<keyword evidence="2" id="KW-1185">Reference proteome</keyword>
<dbReference type="AlphaFoldDB" id="A0A9P0E4H5"/>
<organism evidence="1 2">
    <name type="scientific">Nezara viridula</name>
    <name type="common">Southern green stink bug</name>
    <name type="synonym">Cimex viridulus</name>
    <dbReference type="NCBI Taxonomy" id="85310"/>
    <lineage>
        <taxon>Eukaryota</taxon>
        <taxon>Metazoa</taxon>
        <taxon>Ecdysozoa</taxon>
        <taxon>Arthropoda</taxon>
        <taxon>Hexapoda</taxon>
        <taxon>Insecta</taxon>
        <taxon>Pterygota</taxon>
        <taxon>Neoptera</taxon>
        <taxon>Paraneoptera</taxon>
        <taxon>Hemiptera</taxon>
        <taxon>Heteroptera</taxon>
        <taxon>Panheteroptera</taxon>
        <taxon>Pentatomomorpha</taxon>
        <taxon>Pentatomoidea</taxon>
        <taxon>Pentatomidae</taxon>
        <taxon>Pentatominae</taxon>
        <taxon>Nezara</taxon>
    </lineage>
</organism>
<accession>A0A9P0E4H5</accession>
<evidence type="ECO:0000313" key="2">
    <source>
        <dbReference type="Proteomes" id="UP001152798"/>
    </source>
</evidence>
<proteinExistence type="predicted"/>